<keyword evidence="2" id="KW-0732">Signal</keyword>
<dbReference type="Proteomes" id="UP001153954">
    <property type="component" value="Unassembled WGS sequence"/>
</dbReference>
<protein>
    <submittedName>
        <fullName evidence="3">Uncharacterized protein</fullName>
    </submittedName>
</protein>
<dbReference type="EMBL" id="CAKOGL010000003">
    <property type="protein sequence ID" value="CAH2084827.1"/>
    <property type="molecule type" value="Genomic_DNA"/>
</dbReference>
<comment type="caution">
    <text evidence="3">The sequence shown here is derived from an EMBL/GenBank/DDBJ whole genome shotgun (WGS) entry which is preliminary data.</text>
</comment>
<accession>A0AAU9TFW7</accession>
<organism evidence="3 4">
    <name type="scientific">Euphydryas editha</name>
    <name type="common">Edith's checkerspot</name>
    <dbReference type="NCBI Taxonomy" id="104508"/>
    <lineage>
        <taxon>Eukaryota</taxon>
        <taxon>Metazoa</taxon>
        <taxon>Ecdysozoa</taxon>
        <taxon>Arthropoda</taxon>
        <taxon>Hexapoda</taxon>
        <taxon>Insecta</taxon>
        <taxon>Pterygota</taxon>
        <taxon>Neoptera</taxon>
        <taxon>Endopterygota</taxon>
        <taxon>Lepidoptera</taxon>
        <taxon>Glossata</taxon>
        <taxon>Ditrysia</taxon>
        <taxon>Papilionoidea</taxon>
        <taxon>Nymphalidae</taxon>
        <taxon>Nymphalinae</taxon>
        <taxon>Euphydryas</taxon>
    </lineage>
</organism>
<evidence type="ECO:0000313" key="3">
    <source>
        <dbReference type="EMBL" id="CAH2084827.1"/>
    </source>
</evidence>
<evidence type="ECO:0000256" key="2">
    <source>
        <dbReference type="SAM" id="SignalP"/>
    </source>
</evidence>
<dbReference type="AlphaFoldDB" id="A0AAU9TFW7"/>
<name>A0AAU9TFW7_EUPED</name>
<keyword evidence="4" id="KW-1185">Reference proteome</keyword>
<feature type="region of interest" description="Disordered" evidence="1">
    <location>
        <begin position="116"/>
        <end position="135"/>
    </location>
</feature>
<feature type="signal peptide" evidence="2">
    <location>
        <begin position="1"/>
        <end position="23"/>
    </location>
</feature>
<evidence type="ECO:0000256" key="1">
    <source>
        <dbReference type="SAM" id="MobiDB-lite"/>
    </source>
</evidence>
<feature type="chain" id="PRO_5043594514" evidence="2">
    <location>
        <begin position="24"/>
        <end position="154"/>
    </location>
</feature>
<evidence type="ECO:0000313" key="4">
    <source>
        <dbReference type="Proteomes" id="UP001153954"/>
    </source>
</evidence>
<sequence>MFRLTVTCAVSILILCLNLEVKADNDREVRSARSDSGDQDFNSLLVDSFGNISSIISFLKSQVRDIVIDIGIEVAKFLRRILHEYKVKLFQRFSKYTISDVFHFVFDGIFEFVGEPDSKDDTSLENEAEPSSYNPKYLFPDPYTLEKLIQANRK</sequence>
<reference evidence="3" key="1">
    <citation type="submission" date="2022-03" db="EMBL/GenBank/DDBJ databases">
        <authorList>
            <person name="Tunstrom K."/>
        </authorList>
    </citation>
    <scope>NUCLEOTIDE SEQUENCE</scope>
</reference>
<proteinExistence type="predicted"/>
<gene>
    <name evidence="3" type="ORF">EEDITHA_LOCUS1362</name>
</gene>